<evidence type="ECO:0008006" key="3">
    <source>
        <dbReference type="Google" id="ProtNLM"/>
    </source>
</evidence>
<proteinExistence type="predicted"/>
<accession>A0A9E4K4G2</accession>
<comment type="caution">
    <text evidence="1">The sequence shown here is derived from an EMBL/GenBank/DDBJ whole genome shotgun (WGS) entry which is preliminary data.</text>
</comment>
<evidence type="ECO:0000313" key="1">
    <source>
        <dbReference type="EMBL" id="MCG7939507.1"/>
    </source>
</evidence>
<protein>
    <recommendedName>
        <fullName evidence="3">Nucleoside 2-deoxyribosyltransferase</fullName>
    </recommendedName>
</protein>
<dbReference type="AlphaFoldDB" id="A0A9E4K4G2"/>
<dbReference type="Proteomes" id="UP000886687">
    <property type="component" value="Unassembled WGS sequence"/>
</dbReference>
<reference evidence="1" key="1">
    <citation type="journal article" date="2021" name="Proc. Natl. Acad. Sci. U.S.A.">
        <title>Global biogeography of chemosynthetic symbionts reveals both localized and globally distributed symbiont groups. .</title>
        <authorList>
            <person name="Osvatic J.T."/>
            <person name="Wilkins L.G.E."/>
            <person name="Leibrecht L."/>
            <person name="Leray M."/>
            <person name="Zauner S."/>
            <person name="Polzin J."/>
            <person name="Camacho Y."/>
            <person name="Gros O."/>
            <person name="van Gils J.A."/>
            <person name="Eisen J.A."/>
            <person name="Petersen J.M."/>
            <person name="Yuen B."/>
        </authorList>
    </citation>
    <scope>NUCLEOTIDE SEQUENCE</scope>
    <source>
        <strain evidence="1">MAGL173</strain>
    </source>
</reference>
<gene>
    <name evidence="1" type="ORF">JAZ04_11740</name>
</gene>
<dbReference type="EMBL" id="JAEPDI010000006">
    <property type="protein sequence ID" value="MCG7939507.1"/>
    <property type="molecule type" value="Genomic_DNA"/>
</dbReference>
<sequence>MTDESPQKKCFVIGPIGKAGSDTRNKADYLLEYIIKPAAEKHGYKAFRADEVSDPGLISEQVISYTLDSDLVIADLTSHNPNAFYELGIRHTGSKKPTIHMILEGEIPPFDVKDHRYITYKLDNPKDLEDAVESLSKAISSLGSNPEVHNPVTRARGLDLISSGEDSTDQILNGLVEKTNRLERELNYLRPSKDKVDVPRYIYLPINDLSENPQAIGKMIAKRYTEIIEQDADKEKLRVILHNQDKEEDE</sequence>
<name>A0A9E4K4G2_9GAMM</name>
<evidence type="ECO:0000313" key="2">
    <source>
        <dbReference type="Proteomes" id="UP000886687"/>
    </source>
</evidence>
<organism evidence="1 2">
    <name type="scientific">Candidatus Thiodiazotropha lotti</name>
    <dbReference type="NCBI Taxonomy" id="2792787"/>
    <lineage>
        <taxon>Bacteria</taxon>
        <taxon>Pseudomonadati</taxon>
        <taxon>Pseudomonadota</taxon>
        <taxon>Gammaproteobacteria</taxon>
        <taxon>Chromatiales</taxon>
        <taxon>Sedimenticolaceae</taxon>
        <taxon>Candidatus Thiodiazotropha</taxon>
    </lineage>
</organism>